<dbReference type="GO" id="GO:0000270">
    <property type="term" value="P:peptidoglycan metabolic process"/>
    <property type="evidence" value="ECO:0007669"/>
    <property type="project" value="InterPro"/>
</dbReference>
<feature type="signal peptide" evidence="2">
    <location>
        <begin position="1"/>
        <end position="17"/>
    </location>
</feature>
<dbReference type="SUPFAM" id="SSF53955">
    <property type="entry name" value="Lysozyme-like"/>
    <property type="match status" value="1"/>
</dbReference>
<evidence type="ECO:0000256" key="1">
    <source>
        <dbReference type="ARBA" id="ARBA00007734"/>
    </source>
</evidence>
<dbReference type="Proteomes" id="UP000004374">
    <property type="component" value="Unassembled WGS sequence"/>
</dbReference>
<dbReference type="OrthoDB" id="92254at2"/>
<dbReference type="GO" id="GO:0016020">
    <property type="term" value="C:membrane"/>
    <property type="evidence" value="ECO:0007669"/>
    <property type="project" value="InterPro"/>
</dbReference>
<dbReference type="STRING" id="562729.RNAN_1069"/>
<dbReference type="CDD" id="cd00254">
    <property type="entry name" value="LT-like"/>
    <property type="match status" value="1"/>
</dbReference>
<dbReference type="InterPro" id="IPR000189">
    <property type="entry name" value="Transglyc_AS"/>
</dbReference>
<dbReference type="PANTHER" id="PTHR37423:SF2">
    <property type="entry name" value="MEMBRANE-BOUND LYTIC MUREIN TRANSGLYCOSYLASE C"/>
    <property type="match status" value="1"/>
</dbReference>
<evidence type="ECO:0000256" key="2">
    <source>
        <dbReference type="SAM" id="SignalP"/>
    </source>
</evidence>
<protein>
    <submittedName>
        <fullName evidence="4">Lytic transglycosylase</fullName>
    </submittedName>
</protein>
<name>I1DVM0_9GAMM</name>
<accession>I1DVM0</accession>
<dbReference type="Gene3D" id="1.10.530.10">
    <property type="match status" value="1"/>
</dbReference>
<dbReference type="PROSITE" id="PS51257">
    <property type="entry name" value="PROKAR_LIPOPROTEIN"/>
    <property type="match status" value="1"/>
</dbReference>
<feature type="domain" description="Transglycosylase SLT" evidence="3">
    <location>
        <begin position="107"/>
        <end position="210"/>
    </location>
</feature>
<dbReference type="RefSeq" id="WP_008219472.1">
    <property type="nucleotide sequence ID" value="NZ_BAFK01000004.1"/>
</dbReference>
<dbReference type="EMBL" id="BAFK01000004">
    <property type="protein sequence ID" value="GAB58098.1"/>
    <property type="molecule type" value="Genomic_DNA"/>
</dbReference>
<feature type="chain" id="PRO_5003638630" evidence="2">
    <location>
        <begin position="18"/>
        <end position="229"/>
    </location>
</feature>
<dbReference type="PROSITE" id="PS00922">
    <property type="entry name" value="TRANSGLYCOSYLASE"/>
    <property type="match status" value="1"/>
</dbReference>
<organism evidence="4 5">
    <name type="scientific">Rheinheimera nanhaiensis E407-8</name>
    <dbReference type="NCBI Taxonomy" id="562729"/>
    <lineage>
        <taxon>Bacteria</taxon>
        <taxon>Pseudomonadati</taxon>
        <taxon>Pseudomonadota</taxon>
        <taxon>Gammaproteobacteria</taxon>
        <taxon>Chromatiales</taxon>
        <taxon>Chromatiaceae</taxon>
        <taxon>Rheinheimera</taxon>
    </lineage>
</organism>
<dbReference type="InterPro" id="IPR023346">
    <property type="entry name" value="Lysozyme-like_dom_sf"/>
</dbReference>
<sequence length="229" mass="25164">MLRVAVLLSCFSVACLANSPVADTEKTQRKLSPGQSLTDKSPTIKARPAQIAVYKSVKQDGTALFSDRQPLNRPYQVMRFDCFACDPVSTVNWHTVPLYTKPYNRIIAKAADEHQLDPALIRAVIHAESSFRPQVVSKKGAVGLMQLMPQTASYLGVADPSHPEQNIIAGSRYLASLLKQHNSDLQLALAAYNAGASNVKKYNGVPPFAETQAYVERVAILHRRYQQAG</sequence>
<gene>
    <name evidence="4" type="ORF">RNAN_1069</name>
</gene>
<dbReference type="Pfam" id="PF01464">
    <property type="entry name" value="SLT"/>
    <property type="match status" value="1"/>
</dbReference>
<keyword evidence="5" id="KW-1185">Reference proteome</keyword>
<evidence type="ECO:0000313" key="5">
    <source>
        <dbReference type="Proteomes" id="UP000004374"/>
    </source>
</evidence>
<proteinExistence type="inferred from homology"/>
<dbReference type="AlphaFoldDB" id="I1DVM0"/>
<keyword evidence="2" id="KW-0732">Signal</keyword>
<comment type="caution">
    <text evidence="4">The sequence shown here is derived from an EMBL/GenBank/DDBJ whole genome shotgun (WGS) entry which is preliminary data.</text>
</comment>
<dbReference type="GO" id="GO:0008933">
    <property type="term" value="F:peptidoglycan lytic transglycosylase activity"/>
    <property type="evidence" value="ECO:0007669"/>
    <property type="project" value="InterPro"/>
</dbReference>
<dbReference type="InterPro" id="IPR008258">
    <property type="entry name" value="Transglycosylase_SLT_dom_1"/>
</dbReference>
<dbReference type="PANTHER" id="PTHR37423">
    <property type="entry name" value="SOLUBLE LYTIC MUREIN TRANSGLYCOSYLASE-RELATED"/>
    <property type="match status" value="1"/>
</dbReference>
<comment type="similarity">
    <text evidence="1">Belongs to the transglycosylase Slt family.</text>
</comment>
<reference evidence="4 5" key="1">
    <citation type="journal article" date="2012" name="J. Bacteriol.">
        <title>Genome Sequence of the Protease-Producing Bacterium Rheinheimera nanhaiensis E407-8T, Isolated from Deep-Sea Sediment of the South China Sea.</title>
        <authorList>
            <person name="Zhang X.-Y."/>
            <person name="Zhang Y.-J."/>
            <person name="Qin Q.-L."/>
            <person name="Xie B.-B."/>
            <person name="Chen X.-L."/>
            <person name="Zhou B.-C."/>
            <person name="Zhang Y.-Z."/>
        </authorList>
    </citation>
    <scope>NUCLEOTIDE SEQUENCE [LARGE SCALE GENOMIC DNA]</scope>
    <source>
        <strain evidence="4 5">E407-8</strain>
    </source>
</reference>
<evidence type="ECO:0000313" key="4">
    <source>
        <dbReference type="EMBL" id="GAB58098.1"/>
    </source>
</evidence>
<evidence type="ECO:0000259" key="3">
    <source>
        <dbReference type="Pfam" id="PF01464"/>
    </source>
</evidence>